<keyword evidence="4" id="KW-1185">Reference proteome</keyword>
<keyword evidence="1" id="KW-0472">Membrane</keyword>
<feature type="transmembrane region" description="Helical" evidence="1">
    <location>
        <begin position="156"/>
        <end position="173"/>
    </location>
</feature>
<gene>
    <name evidence="3" type="ORF">EJ104_01645</name>
</gene>
<organism evidence="3 4">
    <name type="scientific">Deinococcus radiophilus</name>
    <dbReference type="NCBI Taxonomy" id="32062"/>
    <lineage>
        <taxon>Bacteria</taxon>
        <taxon>Thermotogati</taxon>
        <taxon>Deinococcota</taxon>
        <taxon>Deinococci</taxon>
        <taxon>Deinococcales</taxon>
        <taxon>Deinococcaceae</taxon>
        <taxon>Deinococcus</taxon>
    </lineage>
</organism>
<dbReference type="Pfam" id="PF10882">
    <property type="entry name" value="bPH_5"/>
    <property type="match status" value="1"/>
</dbReference>
<comment type="caution">
    <text evidence="3">The sequence shown here is derived from an EMBL/GenBank/DDBJ whole genome shotgun (WGS) entry which is preliminary data.</text>
</comment>
<keyword evidence="1" id="KW-0812">Transmembrane</keyword>
<dbReference type="Proteomes" id="UP000277766">
    <property type="component" value="Unassembled WGS sequence"/>
</dbReference>
<evidence type="ECO:0000256" key="1">
    <source>
        <dbReference type="SAM" id="Phobius"/>
    </source>
</evidence>
<feature type="transmembrane region" description="Helical" evidence="1">
    <location>
        <begin position="21"/>
        <end position="42"/>
    </location>
</feature>
<keyword evidence="1" id="KW-1133">Transmembrane helix</keyword>
<feature type="domain" description="Bacterial Pleckstrin homology" evidence="2">
    <location>
        <begin position="179"/>
        <end position="269"/>
    </location>
</feature>
<sequence length="281" mass="30109">MRRDLTALTPAQQTTPRWWPWLLALTLLSLLPLPVLMFGPLLKGVSYEVANGQIVARSVGSSVQIEAGTPVQSGPVTLTGRKVGSEMAGYVVGRFSSDQGTLNVYSDGSHGSDALLFATQPQPTLLTPADPQALLSAWRSGGTATFHPARRAGLDPLSLLILLPVLPIVWFLLRPPAIRYRLDGDALVVHTGLGHTRFPLDDTQASVTREALGMRLFGSSIPGYHTGTFASNAHPSGRVQAAATDHRPAQALLLTHEGKTYYLTPQQPDVVAGWFRGAPPN</sequence>
<dbReference type="InterPro" id="IPR027783">
    <property type="entry name" value="Bacterial_PH-related"/>
</dbReference>
<accession>A0A431W447</accession>
<name>A0A431W447_9DEIO</name>
<proteinExistence type="predicted"/>
<dbReference type="OrthoDB" id="74092at2"/>
<dbReference type="RefSeq" id="WP_126351020.1">
    <property type="nucleotide sequence ID" value="NZ_CP086380.1"/>
</dbReference>
<reference evidence="3 4" key="1">
    <citation type="submission" date="2018-12" db="EMBL/GenBank/DDBJ databases">
        <title>Deinococcus radiophilus ATCC 27603 genome sequencing and assembly.</title>
        <authorList>
            <person name="Maclea K.S."/>
            <person name="Maynard C.R."/>
        </authorList>
    </citation>
    <scope>NUCLEOTIDE SEQUENCE [LARGE SCALE GENOMIC DNA]</scope>
    <source>
        <strain evidence="3 4">ATCC 27603</strain>
    </source>
</reference>
<dbReference type="AlphaFoldDB" id="A0A431W447"/>
<evidence type="ECO:0000259" key="2">
    <source>
        <dbReference type="Pfam" id="PF10882"/>
    </source>
</evidence>
<dbReference type="EMBL" id="RXPE01000002">
    <property type="protein sequence ID" value="RTR30239.1"/>
    <property type="molecule type" value="Genomic_DNA"/>
</dbReference>
<protein>
    <recommendedName>
        <fullName evidence="2">Bacterial Pleckstrin homology domain-containing protein</fullName>
    </recommendedName>
</protein>
<evidence type="ECO:0000313" key="4">
    <source>
        <dbReference type="Proteomes" id="UP000277766"/>
    </source>
</evidence>
<evidence type="ECO:0000313" key="3">
    <source>
        <dbReference type="EMBL" id="RTR30239.1"/>
    </source>
</evidence>